<proteinExistence type="predicted"/>
<dbReference type="EMBL" id="JASKYM010000001">
    <property type="protein sequence ID" value="MDK2561980.1"/>
    <property type="molecule type" value="Genomic_DNA"/>
</dbReference>
<sequence length="266" mass="31018">MNCYDYTKLQELQNWKSKMRKKPSIINKASKATQNKFNNMLPDNYHNILTSAIKNMTKIVLFGSKYITKQPMYNLSLESRDLLALEKIKNYKNTAMIEGAGTGAGGLLIGFTDLPLLLSIKIKLLYELASIYGFDINDYRERIYILNIFQLAFSSQEHANKVFNKMEIWDSYKNTLSNDINDFDWKEFQQEYRDYIDLAKLLQLVPGIGAFVGAYVNNKLVDKLGEYAMYCYQMRILDDNEINIKDKNNDTGFFSKYKNFVFTKNK</sequence>
<dbReference type="RefSeq" id="WP_284130972.1">
    <property type="nucleotide sequence ID" value="NZ_JASKYM010000001.1"/>
</dbReference>
<dbReference type="PANTHER" id="PTHR41260:SF1">
    <property type="entry name" value="PROTEIN ECSC"/>
    <property type="match status" value="1"/>
</dbReference>
<evidence type="ECO:0000313" key="2">
    <source>
        <dbReference type="Proteomes" id="UP001301012"/>
    </source>
</evidence>
<gene>
    <name evidence="1" type="ORF">QOZ84_00340</name>
</gene>
<evidence type="ECO:0000313" key="1">
    <source>
        <dbReference type="EMBL" id="MDK2561980.1"/>
    </source>
</evidence>
<reference evidence="1 2" key="1">
    <citation type="submission" date="2023-05" db="EMBL/GenBank/DDBJ databases">
        <title>Rombocin, a short stable natural nisin variant, displays selective antimicrobial activity against Listeria monocytogenes and employs dual mode of action to kill target bacterial strains.</title>
        <authorList>
            <person name="Wambui J."/>
            <person name="Stephan R."/>
            <person name="Kuipers O.P."/>
        </authorList>
    </citation>
    <scope>NUCLEOTIDE SEQUENCE [LARGE SCALE GENOMIC DNA]</scope>
    <source>
        <strain evidence="1 2">RC002</strain>
    </source>
</reference>
<comment type="caution">
    <text evidence="1">The sequence shown here is derived from an EMBL/GenBank/DDBJ whole genome shotgun (WGS) entry which is preliminary data.</text>
</comment>
<keyword evidence="2" id="KW-1185">Reference proteome</keyword>
<name>A0ABT7E4X6_9FIRM</name>
<organism evidence="1 2">
    <name type="scientific">Romboutsia sedimentorum</name>
    <dbReference type="NCBI Taxonomy" id="1368474"/>
    <lineage>
        <taxon>Bacteria</taxon>
        <taxon>Bacillati</taxon>
        <taxon>Bacillota</taxon>
        <taxon>Clostridia</taxon>
        <taxon>Peptostreptococcales</taxon>
        <taxon>Peptostreptococcaceae</taxon>
        <taxon>Romboutsia</taxon>
    </lineage>
</organism>
<dbReference type="Pfam" id="PF12787">
    <property type="entry name" value="EcsC"/>
    <property type="match status" value="1"/>
</dbReference>
<accession>A0ABT7E4X6</accession>
<dbReference type="InterPro" id="IPR024787">
    <property type="entry name" value="EcsC"/>
</dbReference>
<dbReference type="PANTHER" id="PTHR41260">
    <property type="entry name" value="PROTEIN ECSC"/>
    <property type="match status" value="1"/>
</dbReference>
<protein>
    <submittedName>
        <fullName evidence="1">EcsC family protein</fullName>
    </submittedName>
</protein>
<dbReference type="Proteomes" id="UP001301012">
    <property type="component" value="Unassembled WGS sequence"/>
</dbReference>